<dbReference type="RefSeq" id="WP_092723574.1">
    <property type="nucleotide sequence ID" value="NZ_FNNO01000006.1"/>
</dbReference>
<evidence type="ECO:0000313" key="6">
    <source>
        <dbReference type="EMBL" id="SDW84340.1"/>
    </source>
</evidence>
<dbReference type="Gene3D" id="2.70.70.10">
    <property type="entry name" value="Glucose Permease (Domain IIA)"/>
    <property type="match status" value="1"/>
</dbReference>
<evidence type="ECO:0000313" key="7">
    <source>
        <dbReference type="Proteomes" id="UP000198711"/>
    </source>
</evidence>
<proteinExistence type="predicted"/>
<accession>A0A8X8LEY0</accession>
<dbReference type="SUPFAM" id="SSF51261">
    <property type="entry name" value="Duplicated hybrid motif"/>
    <property type="match status" value="1"/>
</dbReference>
<feature type="domain" description="M23ase beta-sheet core" evidence="5">
    <location>
        <begin position="350"/>
        <end position="442"/>
    </location>
</feature>
<evidence type="ECO:0000256" key="2">
    <source>
        <dbReference type="SAM" id="Coils"/>
    </source>
</evidence>
<evidence type="ECO:0000256" key="3">
    <source>
        <dbReference type="SAM" id="MobiDB-lite"/>
    </source>
</evidence>
<name>A0A8X8LEY0_9BACT</name>
<feature type="chain" id="PRO_5036476199" evidence="4">
    <location>
        <begin position="22"/>
        <end position="450"/>
    </location>
</feature>
<dbReference type="CDD" id="cd12797">
    <property type="entry name" value="M23_peptidase"/>
    <property type="match status" value="1"/>
</dbReference>
<dbReference type="AlphaFoldDB" id="A0A8X8LEY0"/>
<dbReference type="EMBL" id="FNNO01000006">
    <property type="protein sequence ID" value="SDW84340.1"/>
    <property type="molecule type" value="Genomic_DNA"/>
</dbReference>
<dbReference type="InterPro" id="IPR011055">
    <property type="entry name" value="Dup_hybrid_motif"/>
</dbReference>
<dbReference type="InterPro" id="IPR050570">
    <property type="entry name" value="Cell_wall_metabolism_enzyme"/>
</dbReference>
<sequence length="450" mass="50858">MMKRLLTVFLLLGLATGCAYAQTTREELQKKEQDLKKELADLNRQQLEIQKNKKLSLSQLAIIKRKVKAREELVNSISKQIRALDETIFTNERDIYRLGKELDTLKLKYAKSVVFAYKSRGGYEYLNFLFSANSFNDAVKRITYLKSYRQNREAQANAIVKSDQLLHEKIGQLNNNKKEQVVTLQKQSDQLKALQEDRRDQDQVVAQLKGKEKEIGKQIHDKERQRQKMREAILAVIRRETEEAARRERVARLKAAEDAKKAAAAGTPKEAEPKNNTATATVKPKATESKVADAPARDRVYTPLESTPEGRETSIKFENNKGHLPWPVDVGNIEAHFGVETIPGTKLTRKTDGIEISLPQGSTVRSIADGEVSYAGEVQGEATVFLRHGKYFSIYSHLSTIFVSRGQQVKAGSVLGRSGTNIDGEGALLLMINNEKNTPLDPEQWLKRRR</sequence>
<dbReference type="GO" id="GO:0004222">
    <property type="term" value="F:metalloendopeptidase activity"/>
    <property type="evidence" value="ECO:0007669"/>
    <property type="project" value="TreeGrafter"/>
</dbReference>
<evidence type="ECO:0000256" key="1">
    <source>
        <dbReference type="ARBA" id="ARBA00022729"/>
    </source>
</evidence>
<reference evidence="6 7" key="1">
    <citation type="submission" date="2016-10" db="EMBL/GenBank/DDBJ databases">
        <authorList>
            <person name="Varghese N."/>
            <person name="Submissions S."/>
        </authorList>
    </citation>
    <scope>NUCLEOTIDE SEQUENCE [LARGE SCALE GENOMIC DNA]</scope>
    <source>
        <strain evidence="6 7">DSM 25353</strain>
    </source>
</reference>
<feature type="signal peptide" evidence="4">
    <location>
        <begin position="1"/>
        <end position="21"/>
    </location>
</feature>
<protein>
    <submittedName>
        <fullName evidence="6">Septal ring factor EnvC, activator of murein hydrolases AmiA and AmiB</fullName>
    </submittedName>
</protein>
<dbReference type="Pfam" id="PF01551">
    <property type="entry name" value="Peptidase_M23"/>
    <property type="match status" value="1"/>
</dbReference>
<dbReference type="PANTHER" id="PTHR21666:SF289">
    <property type="entry name" value="L-ALA--D-GLU ENDOPEPTIDASE"/>
    <property type="match status" value="1"/>
</dbReference>
<gene>
    <name evidence="6" type="ORF">SAMN05444410_106109</name>
</gene>
<feature type="region of interest" description="Disordered" evidence="3">
    <location>
        <begin position="259"/>
        <end position="314"/>
    </location>
</feature>
<dbReference type="Proteomes" id="UP000198711">
    <property type="component" value="Unassembled WGS sequence"/>
</dbReference>
<feature type="coiled-coil region" evidence="2">
    <location>
        <begin position="174"/>
        <end position="211"/>
    </location>
</feature>
<evidence type="ECO:0000259" key="5">
    <source>
        <dbReference type="Pfam" id="PF01551"/>
    </source>
</evidence>
<dbReference type="InterPro" id="IPR016047">
    <property type="entry name" value="M23ase_b-sheet_dom"/>
</dbReference>
<dbReference type="PANTHER" id="PTHR21666">
    <property type="entry name" value="PEPTIDASE-RELATED"/>
    <property type="match status" value="1"/>
</dbReference>
<comment type="caution">
    <text evidence="6">The sequence shown here is derived from an EMBL/GenBank/DDBJ whole genome shotgun (WGS) entry which is preliminary data.</text>
</comment>
<organism evidence="6 7">
    <name type="scientific">Hydrobacter penzbergensis</name>
    <dbReference type="NCBI Taxonomy" id="1235997"/>
    <lineage>
        <taxon>Bacteria</taxon>
        <taxon>Pseudomonadati</taxon>
        <taxon>Bacteroidota</taxon>
        <taxon>Chitinophagia</taxon>
        <taxon>Chitinophagales</taxon>
        <taxon>Chitinophagaceae</taxon>
        <taxon>Hydrobacter</taxon>
    </lineage>
</organism>
<keyword evidence="7" id="KW-1185">Reference proteome</keyword>
<dbReference type="PROSITE" id="PS51257">
    <property type="entry name" value="PROKAR_LIPOPROTEIN"/>
    <property type="match status" value="1"/>
</dbReference>
<evidence type="ECO:0000256" key="4">
    <source>
        <dbReference type="SAM" id="SignalP"/>
    </source>
</evidence>
<feature type="compositionally biased region" description="Basic and acidic residues" evidence="3">
    <location>
        <begin position="285"/>
        <end position="300"/>
    </location>
</feature>
<feature type="coiled-coil region" evidence="2">
    <location>
        <begin position="18"/>
        <end position="52"/>
    </location>
</feature>
<keyword evidence="2" id="KW-0175">Coiled coil</keyword>
<keyword evidence="1 4" id="KW-0732">Signal</keyword>
<dbReference type="Gene3D" id="6.10.250.3150">
    <property type="match status" value="1"/>
</dbReference>
<keyword evidence="6" id="KW-0378">Hydrolase</keyword>